<dbReference type="PANTHER" id="PTHR46401:SF2">
    <property type="entry name" value="GLYCOSYLTRANSFERASE WBBK-RELATED"/>
    <property type="match status" value="1"/>
</dbReference>
<dbReference type="GO" id="GO:0016757">
    <property type="term" value="F:glycosyltransferase activity"/>
    <property type="evidence" value="ECO:0007669"/>
    <property type="project" value="InterPro"/>
</dbReference>
<gene>
    <name evidence="4" type="ORF">BCCH1_16530</name>
</gene>
<name>A0A250L3Q8_9BURK</name>
<accession>A0A250L3Q8</accession>
<dbReference type="InterPro" id="IPR028098">
    <property type="entry name" value="Glyco_trans_4-like_N"/>
</dbReference>
<sequence>MVTIMSTSIRERSAPVLQEARAERGAGTAAYTARPCRLAINGKFTAQRMTGVQRVAYELTAELARIASADEAPSLVVPSDHDPAAMPAGARSLTSGRRHGALWEQWTLPRMTRGRTLLSLCNIGPLVKHDQLLVIYDAAIFDLPAGYSMAFRLWYRFAFSIMKRRARHIVTISHFSRTRLAARLGVPPARLSVVPGAVDHIDRIDADPGVLSRLNLETDRYVLFVGSLAPGKNLVRALAAVALMRESHPTLRFVIAGGANAKIFGARAAGLREDDPYVTWAGYVTDGELKALYEHAGCFVFPSLYEGFGLPPLEAMRCGCPVVVSHEGALPEVCGGAALFCDAYSPPDIAAAIARVMDDPELRARLRTLGREHAQRYSWQRSARMLLDIVRADA</sequence>
<reference evidence="4" key="2">
    <citation type="journal article" date="2017" name="Genome Announc.">
        <title>High-Quality Draft Genome Sequence of Burkholderia contaminans CH-1, a Gram-Negative Bacterium That Metabolizes 2-Azahypoxanthine, a Plant Growth-Regulating Compound.</title>
        <authorList>
            <person name="Choi J.-H."/>
            <person name="Sugiura H."/>
            <person name="Moriuchi R."/>
            <person name="Kawagishi H."/>
            <person name="Dohra H."/>
        </authorList>
    </citation>
    <scope>NUCLEOTIDE SEQUENCE</scope>
    <source>
        <strain evidence="4">CH-1</strain>
    </source>
</reference>
<feature type="domain" description="Glycosyltransferase subfamily 4-like N-terminal" evidence="3">
    <location>
        <begin position="147"/>
        <end position="199"/>
    </location>
</feature>
<dbReference type="InterPro" id="IPR001296">
    <property type="entry name" value="Glyco_trans_1"/>
</dbReference>
<protein>
    <submittedName>
        <fullName evidence="4">Group 1 glycosyl transferase</fullName>
    </submittedName>
</protein>
<dbReference type="EMBL" id="AP018357">
    <property type="protein sequence ID" value="BBA39232.1"/>
    <property type="molecule type" value="Genomic_DNA"/>
</dbReference>
<dbReference type="AlphaFoldDB" id="A0A250L3Q8"/>
<dbReference type="Gene3D" id="3.40.50.2000">
    <property type="entry name" value="Glycogen Phosphorylase B"/>
    <property type="match status" value="2"/>
</dbReference>
<organism evidence="4">
    <name type="scientific">Burkholderia contaminans</name>
    <dbReference type="NCBI Taxonomy" id="488447"/>
    <lineage>
        <taxon>Bacteria</taxon>
        <taxon>Pseudomonadati</taxon>
        <taxon>Pseudomonadota</taxon>
        <taxon>Betaproteobacteria</taxon>
        <taxon>Burkholderiales</taxon>
        <taxon>Burkholderiaceae</taxon>
        <taxon>Burkholderia</taxon>
        <taxon>Burkholderia cepacia complex</taxon>
    </lineage>
</organism>
<dbReference type="SUPFAM" id="SSF53756">
    <property type="entry name" value="UDP-Glycosyltransferase/glycogen phosphorylase"/>
    <property type="match status" value="1"/>
</dbReference>
<dbReference type="Pfam" id="PF13439">
    <property type="entry name" value="Glyco_transf_4"/>
    <property type="match status" value="1"/>
</dbReference>
<keyword evidence="1 4" id="KW-0808">Transferase</keyword>
<dbReference type="PANTHER" id="PTHR46401">
    <property type="entry name" value="GLYCOSYLTRANSFERASE WBBK-RELATED"/>
    <property type="match status" value="1"/>
</dbReference>
<evidence type="ECO:0000256" key="1">
    <source>
        <dbReference type="ARBA" id="ARBA00022679"/>
    </source>
</evidence>
<feature type="domain" description="Glycosyl transferase family 1" evidence="2">
    <location>
        <begin position="217"/>
        <end position="372"/>
    </location>
</feature>
<reference evidence="4" key="1">
    <citation type="journal article" date="2016" name="Biosci. Biotechnol. Biochem.">
        <title>Bioconversion of AHX to AOH by resting cells of Burkholderia contaminans CH-1.</title>
        <authorList>
            <person name="Choi J.H."/>
            <person name="Kikuchi A."/>
            <person name="Pumkaeo P."/>
            <person name="Hirai H."/>
            <person name="Tokuyama S."/>
            <person name="Kawagishi H."/>
        </authorList>
    </citation>
    <scope>NUCLEOTIDE SEQUENCE</scope>
    <source>
        <strain evidence="4">CH-1</strain>
    </source>
</reference>
<evidence type="ECO:0000313" key="4">
    <source>
        <dbReference type="EMBL" id="BBA39232.1"/>
    </source>
</evidence>
<dbReference type="CDD" id="cd03809">
    <property type="entry name" value="GT4_MtfB-like"/>
    <property type="match status" value="1"/>
</dbReference>
<evidence type="ECO:0000259" key="2">
    <source>
        <dbReference type="Pfam" id="PF00534"/>
    </source>
</evidence>
<evidence type="ECO:0000259" key="3">
    <source>
        <dbReference type="Pfam" id="PF13439"/>
    </source>
</evidence>
<dbReference type="OrthoDB" id="433681at2"/>
<dbReference type="GO" id="GO:0009103">
    <property type="term" value="P:lipopolysaccharide biosynthetic process"/>
    <property type="evidence" value="ECO:0007669"/>
    <property type="project" value="TreeGrafter"/>
</dbReference>
<proteinExistence type="predicted"/>
<dbReference type="Pfam" id="PF00534">
    <property type="entry name" value="Glycos_transf_1"/>
    <property type="match status" value="1"/>
</dbReference>